<proteinExistence type="predicted"/>
<dbReference type="InterPro" id="IPR029058">
    <property type="entry name" value="AB_hydrolase_fold"/>
</dbReference>
<comment type="caution">
    <text evidence="1">The sequence shown here is derived from an EMBL/GenBank/DDBJ whole genome shotgun (WGS) entry which is preliminary data.</text>
</comment>
<organism evidence="1 2">
    <name type="scientific">Pseudopithomyces chartarum</name>
    <dbReference type="NCBI Taxonomy" id="1892770"/>
    <lineage>
        <taxon>Eukaryota</taxon>
        <taxon>Fungi</taxon>
        <taxon>Dikarya</taxon>
        <taxon>Ascomycota</taxon>
        <taxon>Pezizomycotina</taxon>
        <taxon>Dothideomycetes</taxon>
        <taxon>Pleosporomycetidae</taxon>
        <taxon>Pleosporales</taxon>
        <taxon>Massarineae</taxon>
        <taxon>Didymosphaeriaceae</taxon>
        <taxon>Pseudopithomyces</taxon>
    </lineage>
</organism>
<gene>
    <name evidence="1" type="ORF">GRF29_216g462556</name>
</gene>
<dbReference type="EMBL" id="WVTA01000018">
    <property type="protein sequence ID" value="KAK3197502.1"/>
    <property type="molecule type" value="Genomic_DNA"/>
</dbReference>
<evidence type="ECO:0000313" key="1">
    <source>
        <dbReference type="EMBL" id="KAK3197502.1"/>
    </source>
</evidence>
<dbReference type="Gene3D" id="3.40.50.1820">
    <property type="entry name" value="alpha/beta hydrolase"/>
    <property type="match status" value="1"/>
</dbReference>
<dbReference type="Proteomes" id="UP001280581">
    <property type="component" value="Unassembled WGS sequence"/>
</dbReference>
<evidence type="ECO:0000313" key="2">
    <source>
        <dbReference type="Proteomes" id="UP001280581"/>
    </source>
</evidence>
<reference evidence="1 2" key="1">
    <citation type="submission" date="2021-02" db="EMBL/GenBank/DDBJ databases">
        <title>Genome assembly of Pseudopithomyces chartarum.</title>
        <authorList>
            <person name="Jauregui R."/>
            <person name="Singh J."/>
            <person name="Voisey C."/>
        </authorList>
    </citation>
    <scope>NUCLEOTIDE SEQUENCE [LARGE SCALE GENOMIC DNA]</scope>
    <source>
        <strain evidence="1 2">AGR01</strain>
    </source>
</reference>
<dbReference type="AlphaFoldDB" id="A0AAN6RCY0"/>
<name>A0AAN6RCY0_9PLEO</name>
<sequence>MPLPTILAFHGSGSNSTIHTIQLARLTRFLRPHFDLESLTGPIESAAGPGILPFFEGCGPYYRWLPPTEAVSASVTRDASMTSLHMGGDVVSMIKGEVEKCLFVVSAADSAGGGGGGGGEVGVE</sequence>
<protein>
    <recommendedName>
        <fullName evidence="3">Serine hydrolase FSH domain-containing protein</fullName>
    </recommendedName>
</protein>
<accession>A0AAN6RCY0</accession>
<evidence type="ECO:0008006" key="3">
    <source>
        <dbReference type="Google" id="ProtNLM"/>
    </source>
</evidence>
<keyword evidence="2" id="KW-1185">Reference proteome</keyword>